<keyword evidence="3 5" id="KW-1133">Transmembrane helix</keyword>
<keyword evidence="8" id="KW-1185">Reference proteome</keyword>
<evidence type="ECO:0000256" key="5">
    <source>
        <dbReference type="SAM" id="Phobius"/>
    </source>
</evidence>
<feature type="transmembrane region" description="Helical" evidence="5">
    <location>
        <begin position="418"/>
        <end position="441"/>
    </location>
</feature>
<dbReference type="Gene3D" id="1.20.1250.20">
    <property type="entry name" value="MFS general substrate transporter like domains"/>
    <property type="match status" value="1"/>
</dbReference>
<gene>
    <name evidence="7" type="ORF">LWC34_51385</name>
</gene>
<dbReference type="InterPro" id="IPR011701">
    <property type="entry name" value="MFS"/>
</dbReference>
<feature type="transmembrane region" description="Helical" evidence="5">
    <location>
        <begin position="21"/>
        <end position="41"/>
    </location>
</feature>
<dbReference type="PROSITE" id="PS50850">
    <property type="entry name" value="MFS"/>
    <property type="match status" value="1"/>
</dbReference>
<accession>A0ABS8ZYG1</accession>
<reference evidence="7 8" key="1">
    <citation type="submission" date="2021-12" db="EMBL/GenBank/DDBJ databases">
        <title>Genome sequence of Kibdelosporangium philippinense ATCC 49844.</title>
        <authorList>
            <person name="Fedorov E.A."/>
            <person name="Omeragic M."/>
            <person name="Shalygina K.F."/>
            <person name="Maclea K.S."/>
        </authorList>
    </citation>
    <scope>NUCLEOTIDE SEQUENCE [LARGE SCALE GENOMIC DNA]</scope>
    <source>
        <strain evidence="7 8">ATCC 49844</strain>
    </source>
</reference>
<evidence type="ECO:0000256" key="1">
    <source>
        <dbReference type="ARBA" id="ARBA00004651"/>
    </source>
</evidence>
<feature type="transmembrane region" description="Helical" evidence="5">
    <location>
        <begin position="352"/>
        <end position="376"/>
    </location>
</feature>
<dbReference type="InterPro" id="IPR036259">
    <property type="entry name" value="MFS_trans_sf"/>
</dbReference>
<feature type="transmembrane region" description="Helical" evidence="5">
    <location>
        <begin position="91"/>
        <end position="111"/>
    </location>
</feature>
<feature type="domain" description="Major facilitator superfamily (MFS) profile" evidence="6">
    <location>
        <begin position="26"/>
        <end position="442"/>
    </location>
</feature>
<proteinExistence type="predicted"/>
<evidence type="ECO:0000313" key="7">
    <source>
        <dbReference type="EMBL" id="MCE7011157.1"/>
    </source>
</evidence>
<comment type="subcellular location">
    <subcellularLocation>
        <location evidence="1">Cell membrane</location>
        <topology evidence="1">Multi-pass membrane protein</topology>
    </subcellularLocation>
</comment>
<organism evidence="7 8">
    <name type="scientific">Kibdelosporangium philippinense</name>
    <dbReference type="NCBI Taxonomy" id="211113"/>
    <lineage>
        <taxon>Bacteria</taxon>
        <taxon>Bacillati</taxon>
        <taxon>Actinomycetota</taxon>
        <taxon>Actinomycetes</taxon>
        <taxon>Pseudonocardiales</taxon>
        <taxon>Pseudonocardiaceae</taxon>
        <taxon>Kibdelosporangium</taxon>
    </lineage>
</organism>
<evidence type="ECO:0000313" key="8">
    <source>
        <dbReference type="Proteomes" id="UP001521150"/>
    </source>
</evidence>
<feature type="transmembrane region" description="Helical" evidence="5">
    <location>
        <begin position="328"/>
        <end position="346"/>
    </location>
</feature>
<dbReference type="InterPro" id="IPR020846">
    <property type="entry name" value="MFS_dom"/>
</dbReference>
<dbReference type="PANTHER" id="PTHR23508">
    <property type="entry name" value="CARBOXYLIC ACID TRANSPORTER PROTEIN HOMOLOG"/>
    <property type="match status" value="1"/>
</dbReference>
<dbReference type="PANTHER" id="PTHR23508:SF10">
    <property type="entry name" value="CARBOXYLIC ACID TRANSPORTER PROTEIN HOMOLOG"/>
    <property type="match status" value="1"/>
</dbReference>
<evidence type="ECO:0000256" key="2">
    <source>
        <dbReference type="ARBA" id="ARBA00022692"/>
    </source>
</evidence>
<keyword evidence="2 5" id="KW-0812">Transmembrane</keyword>
<evidence type="ECO:0000256" key="4">
    <source>
        <dbReference type="ARBA" id="ARBA00023136"/>
    </source>
</evidence>
<feature type="transmembrane region" description="Helical" evidence="5">
    <location>
        <begin position="117"/>
        <end position="139"/>
    </location>
</feature>
<dbReference type="Proteomes" id="UP001521150">
    <property type="component" value="Unassembled WGS sequence"/>
</dbReference>
<dbReference type="EMBL" id="JAJVCN010000004">
    <property type="protein sequence ID" value="MCE7011157.1"/>
    <property type="molecule type" value="Genomic_DNA"/>
</dbReference>
<feature type="transmembrane region" description="Helical" evidence="5">
    <location>
        <begin position="261"/>
        <end position="283"/>
    </location>
</feature>
<feature type="transmembrane region" description="Helical" evidence="5">
    <location>
        <begin position="388"/>
        <end position="412"/>
    </location>
</feature>
<keyword evidence="4 5" id="KW-0472">Membrane</keyword>
<feature type="transmembrane region" description="Helical" evidence="5">
    <location>
        <begin position="295"/>
        <end position="316"/>
    </location>
</feature>
<feature type="transmembrane region" description="Helical" evidence="5">
    <location>
        <begin position="151"/>
        <end position="173"/>
    </location>
</feature>
<dbReference type="Pfam" id="PF07690">
    <property type="entry name" value="MFS_1"/>
    <property type="match status" value="1"/>
</dbReference>
<feature type="transmembrane region" description="Helical" evidence="5">
    <location>
        <begin position="179"/>
        <end position="198"/>
    </location>
</feature>
<name>A0ABS8ZYG1_9PSEU</name>
<comment type="caution">
    <text evidence="7">The sequence shown here is derived from an EMBL/GenBank/DDBJ whole genome shotgun (WGS) entry which is preliminary data.</text>
</comment>
<dbReference type="SUPFAM" id="SSF103473">
    <property type="entry name" value="MFS general substrate transporter"/>
    <property type="match status" value="1"/>
</dbReference>
<feature type="transmembrane region" description="Helical" evidence="5">
    <location>
        <begin position="61"/>
        <end position="84"/>
    </location>
</feature>
<protein>
    <submittedName>
        <fullName evidence="7">MFS transporter</fullName>
    </submittedName>
</protein>
<evidence type="ECO:0000256" key="3">
    <source>
        <dbReference type="ARBA" id="ARBA00022989"/>
    </source>
</evidence>
<sequence length="446" mass="45352">MMDGLPKVDIGKVIDGSRWSALQKLVIGMCFGLALLEGYDLQAMAYTASSVAREFGLGPGALSFVFSSGLVGMFLGSGIFGLTADRFGRRIVLVVGALVFGVGTLLVAVVGNSVETLAILRFLAGIGLGGTISTQLAMAAEYAPARARSTVVMLLVGAVGLGASVGGLVAAVVIPAFGWRMIFAIGGVLPLLLAVWMARGLPDSIRFLLAAGRADEARDLLRRVAPDAVADGPVDLVSPTDHTGRSPVASLFTEGRALGTVLVWIAYFMNLVSVYFLLSWLPVLFQQAGLSASTATVATSTFAAGGIFGGFLLGRLIDRDEHGRTHRFLVLGYLIAAACAVVASVTTQQPPLLFIAVFLAGFGVGGSQGGVSAAAASMYPTAARATGVGWATGVGRIGSILGPTLGGSLLAAGLAATSIIAVAAVPMALAAVAVAPLGMAARRRTS</sequence>
<evidence type="ECO:0000259" key="6">
    <source>
        <dbReference type="PROSITE" id="PS50850"/>
    </source>
</evidence>
<dbReference type="RefSeq" id="WP_250109479.1">
    <property type="nucleotide sequence ID" value="NZ_JAJVCN010000004.1"/>
</dbReference>